<dbReference type="InterPro" id="IPR006683">
    <property type="entry name" value="Thioestr_dom"/>
</dbReference>
<dbReference type="Pfam" id="PF03061">
    <property type="entry name" value="4HBT"/>
    <property type="match status" value="1"/>
</dbReference>
<comment type="similarity">
    <text evidence="1">Belongs to the thioesterase PaaI family.</text>
</comment>
<dbReference type="CDD" id="cd03443">
    <property type="entry name" value="PaaI_thioesterase"/>
    <property type="match status" value="1"/>
</dbReference>
<dbReference type="SUPFAM" id="SSF54637">
    <property type="entry name" value="Thioesterase/thiol ester dehydrase-isomerase"/>
    <property type="match status" value="1"/>
</dbReference>
<dbReference type="NCBIfam" id="TIGR00369">
    <property type="entry name" value="unchar_dom_1"/>
    <property type="match status" value="1"/>
</dbReference>
<dbReference type="PANTHER" id="PTHR21660:SF1">
    <property type="entry name" value="ACYL-COENZYME A THIOESTERASE 13"/>
    <property type="match status" value="1"/>
</dbReference>
<dbReference type="InterPro" id="IPR029069">
    <property type="entry name" value="HotDog_dom_sf"/>
</dbReference>
<organism evidence="4 5">
    <name type="scientific">Seohaeicola saemankumensis</name>
    <dbReference type="NCBI Taxonomy" id="481181"/>
    <lineage>
        <taxon>Bacteria</taxon>
        <taxon>Pseudomonadati</taxon>
        <taxon>Pseudomonadota</taxon>
        <taxon>Alphaproteobacteria</taxon>
        <taxon>Rhodobacterales</taxon>
        <taxon>Roseobacteraceae</taxon>
        <taxon>Seohaeicola</taxon>
    </lineage>
</organism>
<dbReference type="Gene3D" id="3.10.129.10">
    <property type="entry name" value="Hotdog Thioesterase"/>
    <property type="match status" value="1"/>
</dbReference>
<evidence type="ECO:0000256" key="1">
    <source>
        <dbReference type="ARBA" id="ARBA00008324"/>
    </source>
</evidence>
<evidence type="ECO:0000313" key="5">
    <source>
        <dbReference type="Proteomes" id="UP001597151"/>
    </source>
</evidence>
<evidence type="ECO:0000256" key="2">
    <source>
        <dbReference type="ARBA" id="ARBA00022801"/>
    </source>
</evidence>
<proteinExistence type="inferred from homology"/>
<reference evidence="5" key="1">
    <citation type="journal article" date="2019" name="Int. J. Syst. Evol. Microbiol.">
        <title>The Global Catalogue of Microorganisms (GCM) 10K type strain sequencing project: providing services to taxonomists for standard genome sequencing and annotation.</title>
        <authorList>
            <consortium name="The Broad Institute Genomics Platform"/>
            <consortium name="The Broad Institute Genome Sequencing Center for Infectious Disease"/>
            <person name="Wu L."/>
            <person name="Ma J."/>
        </authorList>
    </citation>
    <scope>NUCLEOTIDE SEQUENCE [LARGE SCALE GENOMIC DNA]</scope>
    <source>
        <strain evidence="5">CCUG 55328</strain>
    </source>
</reference>
<dbReference type="Proteomes" id="UP001597151">
    <property type="component" value="Unassembled WGS sequence"/>
</dbReference>
<gene>
    <name evidence="4" type="ORF">ACFQ3C_01640</name>
</gene>
<protein>
    <submittedName>
        <fullName evidence="4">PaaI family thioesterase</fullName>
        <ecNumber evidence="4">3.1.2.-</ecNumber>
    </submittedName>
</protein>
<evidence type="ECO:0000313" key="4">
    <source>
        <dbReference type="EMBL" id="MFD1193371.1"/>
    </source>
</evidence>
<dbReference type="EMBL" id="JBHTKR010000001">
    <property type="protein sequence ID" value="MFD1193371.1"/>
    <property type="molecule type" value="Genomic_DNA"/>
</dbReference>
<comment type="caution">
    <text evidence="4">The sequence shown here is derived from an EMBL/GenBank/DDBJ whole genome shotgun (WGS) entry which is preliminary data.</text>
</comment>
<keyword evidence="2 4" id="KW-0378">Hydrolase</keyword>
<sequence length="164" mass="17608">MTARKIAQTPEDMATLEETLSKSGLQFMQDMLAGKHAGPPIAGTLNYHPEKVEDGEVSFVGAPLFEHTNPMGTVHGGWYGTLLDSCMACAVMTKVPKGSVYTTLEYKISIIRSVPIGMQVRATGRVQHAGRSTGVAEGEIRGVEDGKLYATGTTTCIIMKMTKD</sequence>
<accession>A0ABW3T936</accession>
<dbReference type="RefSeq" id="WP_380788593.1">
    <property type="nucleotide sequence ID" value="NZ_JBHTKR010000001.1"/>
</dbReference>
<dbReference type="InterPro" id="IPR039298">
    <property type="entry name" value="ACOT13"/>
</dbReference>
<dbReference type="InterPro" id="IPR003736">
    <property type="entry name" value="PAAI_dom"/>
</dbReference>
<dbReference type="EC" id="3.1.2.-" evidence="4"/>
<dbReference type="GO" id="GO:0016787">
    <property type="term" value="F:hydrolase activity"/>
    <property type="evidence" value="ECO:0007669"/>
    <property type="project" value="UniProtKB-KW"/>
</dbReference>
<dbReference type="PANTHER" id="PTHR21660">
    <property type="entry name" value="THIOESTERASE SUPERFAMILY MEMBER-RELATED"/>
    <property type="match status" value="1"/>
</dbReference>
<feature type="domain" description="Thioesterase" evidence="3">
    <location>
        <begin position="71"/>
        <end position="146"/>
    </location>
</feature>
<keyword evidence="5" id="KW-1185">Reference proteome</keyword>
<evidence type="ECO:0000259" key="3">
    <source>
        <dbReference type="Pfam" id="PF03061"/>
    </source>
</evidence>
<name>A0ABW3T936_9RHOB</name>